<reference evidence="1" key="1">
    <citation type="submission" date="2014-09" db="EMBL/GenBank/DDBJ databases">
        <authorList>
            <person name="Magalhaes I.L.F."/>
            <person name="Oliveira U."/>
            <person name="Santos F.R."/>
            <person name="Vidigal T.H.D.A."/>
            <person name="Brescovit A.D."/>
            <person name="Santos A.J."/>
        </authorList>
    </citation>
    <scope>NUCLEOTIDE SEQUENCE</scope>
    <source>
        <tissue evidence="1">Shoot tissue taken approximately 20 cm above the soil surface</tissue>
    </source>
</reference>
<reference evidence="1" key="2">
    <citation type="journal article" date="2015" name="Data Brief">
        <title>Shoot transcriptome of the giant reed, Arundo donax.</title>
        <authorList>
            <person name="Barrero R.A."/>
            <person name="Guerrero F.D."/>
            <person name="Moolhuijzen P."/>
            <person name="Goolsby J.A."/>
            <person name="Tidwell J."/>
            <person name="Bellgard S.E."/>
            <person name="Bellgard M.I."/>
        </authorList>
    </citation>
    <scope>NUCLEOTIDE SEQUENCE</scope>
    <source>
        <tissue evidence="1">Shoot tissue taken approximately 20 cm above the soil surface</tissue>
    </source>
</reference>
<dbReference type="AlphaFoldDB" id="A0A0A9HCD8"/>
<protein>
    <submittedName>
        <fullName evidence="1">Uncharacterized protein</fullName>
    </submittedName>
</protein>
<organism evidence="1">
    <name type="scientific">Arundo donax</name>
    <name type="common">Giant reed</name>
    <name type="synonym">Donax arundinaceus</name>
    <dbReference type="NCBI Taxonomy" id="35708"/>
    <lineage>
        <taxon>Eukaryota</taxon>
        <taxon>Viridiplantae</taxon>
        <taxon>Streptophyta</taxon>
        <taxon>Embryophyta</taxon>
        <taxon>Tracheophyta</taxon>
        <taxon>Spermatophyta</taxon>
        <taxon>Magnoliopsida</taxon>
        <taxon>Liliopsida</taxon>
        <taxon>Poales</taxon>
        <taxon>Poaceae</taxon>
        <taxon>PACMAD clade</taxon>
        <taxon>Arundinoideae</taxon>
        <taxon>Arundineae</taxon>
        <taxon>Arundo</taxon>
    </lineage>
</organism>
<sequence>MIYGIFLSETLNLVVLLYLESHRLFPPPFSDSTGRCCCSRGWTRREV</sequence>
<dbReference type="EMBL" id="GBRH01163051">
    <property type="protein sequence ID" value="JAE34845.1"/>
    <property type="molecule type" value="Transcribed_RNA"/>
</dbReference>
<evidence type="ECO:0000313" key="1">
    <source>
        <dbReference type="EMBL" id="JAE34845.1"/>
    </source>
</evidence>
<proteinExistence type="predicted"/>
<name>A0A0A9HCD8_ARUDO</name>
<accession>A0A0A9HCD8</accession>